<dbReference type="AlphaFoldDB" id="A0A2S3ZX40"/>
<protein>
    <recommendedName>
        <fullName evidence="4">Flagellar motor switch protein FliG</fullName>
    </recommendedName>
</protein>
<organism evidence="14 15">
    <name type="scientific">Arthrobacter glacialis</name>
    <dbReference type="NCBI Taxonomy" id="1664"/>
    <lineage>
        <taxon>Bacteria</taxon>
        <taxon>Bacillati</taxon>
        <taxon>Actinomycetota</taxon>
        <taxon>Actinomycetes</taxon>
        <taxon>Micrococcales</taxon>
        <taxon>Micrococcaceae</taxon>
        <taxon>Arthrobacter</taxon>
    </lineage>
</organism>
<feature type="domain" description="Flagellar motor switch protein FliG N-terminal" evidence="13">
    <location>
        <begin position="6"/>
        <end position="108"/>
    </location>
</feature>
<evidence type="ECO:0000256" key="3">
    <source>
        <dbReference type="ARBA" id="ARBA00010299"/>
    </source>
</evidence>
<keyword evidence="7" id="KW-0283">Flagellar rotation</keyword>
<reference evidence="14 15" key="1">
    <citation type="submission" date="2018-01" db="EMBL/GenBank/DDBJ databases">
        <title>Arthrobacter sp. nov., from glaciers in China.</title>
        <authorList>
            <person name="Liu Q."/>
            <person name="Xin Y.-H."/>
        </authorList>
    </citation>
    <scope>NUCLEOTIDE SEQUENCE [LARGE SCALE GENOMIC DNA]</scope>
    <source>
        <strain evidence="14 15">HLT2-12-2</strain>
    </source>
</reference>
<dbReference type="InterPro" id="IPR028263">
    <property type="entry name" value="FliG_N"/>
</dbReference>
<dbReference type="Proteomes" id="UP000237061">
    <property type="component" value="Unassembled WGS sequence"/>
</dbReference>
<feature type="chain" id="PRO_5039705325" description="Flagellar motor switch protein FliG" evidence="10">
    <location>
        <begin position="26"/>
        <end position="337"/>
    </location>
</feature>
<evidence type="ECO:0000256" key="10">
    <source>
        <dbReference type="SAM" id="SignalP"/>
    </source>
</evidence>
<feature type="domain" description="Flagellar motor switch protein FliG C-terminal" evidence="11">
    <location>
        <begin position="220"/>
        <end position="327"/>
    </location>
</feature>
<evidence type="ECO:0000256" key="1">
    <source>
        <dbReference type="ARBA" id="ARBA00004117"/>
    </source>
</evidence>
<dbReference type="Pfam" id="PF01706">
    <property type="entry name" value="FliG_C"/>
    <property type="match status" value="1"/>
</dbReference>
<dbReference type="GO" id="GO:0009425">
    <property type="term" value="C:bacterial-type flagellum basal body"/>
    <property type="evidence" value="ECO:0007669"/>
    <property type="project" value="UniProtKB-SubCell"/>
</dbReference>
<evidence type="ECO:0000259" key="13">
    <source>
        <dbReference type="Pfam" id="PF14842"/>
    </source>
</evidence>
<evidence type="ECO:0000256" key="9">
    <source>
        <dbReference type="ARBA" id="ARBA00023143"/>
    </source>
</evidence>
<dbReference type="InterPro" id="IPR023087">
    <property type="entry name" value="Flg_Motor_Flig_C"/>
</dbReference>
<keyword evidence="14" id="KW-0969">Cilium</keyword>
<dbReference type="GO" id="GO:0003774">
    <property type="term" value="F:cytoskeletal motor activity"/>
    <property type="evidence" value="ECO:0007669"/>
    <property type="project" value="InterPro"/>
</dbReference>
<dbReference type="Pfam" id="PF14841">
    <property type="entry name" value="FliG_M"/>
    <property type="match status" value="1"/>
</dbReference>
<evidence type="ECO:0000259" key="12">
    <source>
        <dbReference type="Pfam" id="PF14841"/>
    </source>
</evidence>
<accession>A0A2S3ZX40</accession>
<sequence length="337" mass="35815">MAGTALTGTQKAAALLMQFSQAAAAAVMSHLSDAEAESIAAEIVKMRRVQPDIADAVIDEFHGMAVRGRHAAQGGRDFAAGLLAASFGSEKAAGVMDRLASTMAGRPFEFLDDAEPGQLLSLLEDELPATIALVMAHLRPDKASATLAGLPGDLRADVAQAIGTMGAATPEAVGIVAATMRQRALAVVAPREQMAVIGGVQPLVDIINRSDVATERALLEELALRDPELAEEVRSRMLTFADLVKLDNQDVQLVLRGLDANTLALAMKGAPTPVLDTIRANISERNRELLEFELEALGPVRTSEVEQARADIVRIIRELEAVGEITIRRGDDDDIVY</sequence>
<evidence type="ECO:0000256" key="8">
    <source>
        <dbReference type="ARBA" id="ARBA00023136"/>
    </source>
</evidence>
<keyword evidence="9" id="KW-0975">Bacterial flagellum</keyword>
<dbReference type="Gene3D" id="1.10.220.30">
    <property type="match status" value="3"/>
</dbReference>
<evidence type="ECO:0000256" key="6">
    <source>
        <dbReference type="ARBA" id="ARBA00022500"/>
    </source>
</evidence>
<evidence type="ECO:0000259" key="11">
    <source>
        <dbReference type="Pfam" id="PF01706"/>
    </source>
</evidence>
<dbReference type="NCBIfam" id="TIGR00207">
    <property type="entry name" value="fliG"/>
    <property type="match status" value="1"/>
</dbReference>
<gene>
    <name evidence="14" type="primary">fliG</name>
    <name evidence="14" type="ORF">CVS27_07960</name>
</gene>
<comment type="similarity">
    <text evidence="3">Belongs to the FliG family.</text>
</comment>
<comment type="subcellular location">
    <subcellularLocation>
        <location evidence="1">Bacterial flagellum basal body</location>
    </subcellularLocation>
    <subcellularLocation>
        <location evidence="2">Cell membrane</location>
        <topology evidence="2">Peripheral membrane protein</topology>
        <orientation evidence="2">Cytoplasmic side</orientation>
    </subcellularLocation>
</comment>
<name>A0A2S3ZX40_ARTGL</name>
<keyword evidence="10" id="KW-0732">Signal</keyword>
<keyword evidence="15" id="KW-1185">Reference proteome</keyword>
<evidence type="ECO:0000313" key="15">
    <source>
        <dbReference type="Proteomes" id="UP000237061"/>
    </source>
</evidence>
<comment type="caution">
    <text evidence="14">The sequence shown here is derived from an EMBL/GenBank/DDBJ whole genome shotgun (WGS) entry which is preliminary data.</text>
</comment>
<evidence type="ECO:0000256" key="5">
    <source>
        <dbReference type="ARBA" id="ARBA00022475"/>
    </source>
</evidence>
<proteinExistence type="inferred from homology"/>
<feature type="domain" description="Flagellar motor switch protein FliG middle" evidence="12">
    <location>
        <begin position="116"/>
        <end position="188"/>
    </location>
</feature>
<dbReference type="InterPro" id="IPR032779">
    <property type="entry name" value="FliG_M"/>
</dbReference>
<keyword evidence="14" id="KW-0966">Cell projection</keyword>
<dbReference type="InterPro" id="IPR011002">
    <property type="entry name" value="FliG_a-hlx"/>
</dbReference>
<dbReference type="GO" id="GO:0071973">
    <property type="term" value="P:bacterial-type flagellum-dependent cell motility"/>
    <property type="evidence" value="ECO:0007669"/>
    <property type="project" value="InterPro"/>
</dbReference>
<dbReference type="SUPFAM" id="SSF48029">
    <property type="entry name" value="FliG"/>
    <property type="match status" value="2"/>
</dbReference>
<evidence type="ECO:0000256" key="7">
    <source>
        <dbReference type="ARBA" id="ARBA00022779"/>
    </source>
</evidence>
<dbReference type="GO" id="GO:0005886">
    <property type="term" value="C:plasma membrane"/>
    <property type="evidence" value="ECO:0007669"/>
    <property type="project" value="UniProtKB-SubCell"/>
</dbReference>
<evidence type="ECO:0000256" key="4">
    <source>
        <dbReference type="ARBA" id="ARBA00021870"/>
    </source>
</evidence>
<dbReference type="PANTHER" id="PTHR30534">
    <property type="entry name" value="FLAGELLAR MOTOR SWITCH PROTEIN FLIG"/>
    <property type="match status" value="1"/>
</dbReference>
<dbReference type="PANTHER" id="PTHR30534:SF0">
    <property type="entry name" value="FLAGELLAR MOTOR SWITCH PROTEIN FLIG"/>
    <property type="match status" value="1"/>
</dbReference>
<dbReference type="PRINTS" id="PR00954">
    <property type="entry name" value="FLGMOTORFLIG"/>
</dbReference>
<keyword evidence="8" id="KW-0472">Membrane</keyword>
<dbReference type="RefSeq" id="WP_103465200.1">
    <property type="nucleotide sequence ID" value="NZ_PPXC01000005.1"/>
</dbReference>
<keyword evidence="5" id="KW-1003">Cell membrane</keyword>
<evidence type="ECO:0000313" key="14">
    <source>
        <dbReference type="EMBL" id="POH73845.1"/>
    </source>
</evidence>
<keyword evidence="6" id="KW-0145">Chemotaxis</keyword>
<feature type="signal peptide" evidence="10">
    <location>
        <begin position="1"/>
        <end position="25"/>
    </location>
</feature>
<dbReference type="EMBL" id="PPXC01000005">
    <property type="protein sequence ID" value="POH73845.1"/>
    <property type="molecule type" value="Genomic_DNA"/>
</dbReference>
<dbReference type="Pfam" id="PF14842">
    <property type="entry name" value="FliG_N"/>
    <property type="match status" value="1"/>
</dbReference>
<evidence type="ECO:0000256" key="2">
    <source>
        <dbReference type="ARBA" id="ARBA00004413"/>
    </source>
</evidence>
<keyword evidence="14" id="KW-0282">Flagellum</keyword>
<dbReference type="GO" id="GO:0006935">
    <property type="term" value="P:chemotaxis"/>
    <property type="evidence" value="ECO:0007669"/>
    <property type="project" value="UniProtKB-KW"/>
</dbReference>
<dbReference type="InterPro" id="IPR000090">
    <property type="entry name" value="Flg_Motor_Flig"/>
</dbReference>